<keyword evidence="1" id="KW-0596">Phosphopantetheine</keyword>
<keyword evidence="5" id="KW-0511">Multifunctional enzyme</keyword>
<dbReference type="Pfam" id="PF02801">
    <property type="entry name" value="Ketoacyl-synt_C"/>
    <property type="match status" value="4"/>
</dbReference>
<dbReference type="PROSITE" id="PS52004">
    <property type="entry name" value="KS3_2"/>
    <property type="match status" value="4"/>
</dbReference>
<dbReference type="PANTHER" id="PTHR43775:SF51">
    <property type="entry name" value="INACTIVE PHENOLPHTHIOCEROL SYNTHESIS POLYKETIDE SYNTHASE TYPE I PKS1-RELATED"/>
    <property type="match status" value="1"/>
</dbReference>
<evidence type="ECO:0000256" key="6">
    <source>
        <dbReference type="ARBA" id="ARBA00023315"/>
    </source>
</evidence>
<keyword evidence="3" id="KW-0808">Transferase</keyword>
<dbReference type="Gene3D" id="1.10.1200.10">
    <property type="entry name" value="ACP-like"/>
    <property type="match status" value="4"/>
</dbReference>
<dbReference type="SMART" id="SM00825">
    <property type="entry name" value="PKS_KS"/>
    <property type="match status" value="4"/>
</dbReference>
<dbReference type="InterPro" id="IPR006162">
    <property type="entry name" value="Ppantetheine_attach_site"/>
</dbReference>
<evidence type="ECO:0000259" key="8">
    <source>
        <dbReference type="PROSITE" id="PS52004"/>
    </source>
</evidence>
<dbReference type="SUPFAM" id="SSF52151">
    <property type="entry name" value="FabD/lysophospholipase-like"/>
    <property type="match status" value="4"/>
</dbReference>
<sequence length="5397" mass="563168">MAHETFRVIRKPMFEARLQYVEEQALTRTDPSQAAIAVIGYSCRLPGAPDPDAFWRLMLDKRHAITEAPADRWTSVQLKAAKTPHAASARWGGFIEHPDAFDATFFNVSPREAAAMDPQQRLVLELGWEAVEHGGLLPAELAGSRTGVFVAAGWDDYATLRRESAGDITHHTLVGTQRALIANRLSHMLGVRGPSQLVDTGQSSSLVAVHLACQSLRSGESTTALAGGVNLNLALDTALVIAGVGALSPEGRCHTFDARADGYVRGEGGALVLLKLLDQAIADGDTIHGVLLGSAVNHDGDASALTVPDAEAQRELVTLAQRAAGVSPADVDYVELHGTGTKVGDPVEAAALGASTGSARPAGSPLLVGSAKTNIGHLESAAGVVGLLKAVLAVRHGEIPASLNFDTPPPGIPLDELNLEVLTERTPWGADRRIAGVTSLGLGGANCHVVVASYQPPGIEVPTAPQRPAVPGAVPLVVSGRTPAALRAQAARLADWIDDHPGTDHVDLGGSLLSSRTLFEHRAVSLGAGGLRTLAAGRADGDVVTGSAAAPVGKTVFVFPGQGSQWVGMGRELLLESPVFRARMAECEQALAPFTDWRLSDALRDADALRRTEVVQPVLWAIMVSLAAVWRSLGVVPDAVLGHSQGEVAAAVVAGALSLEDGARLVALRSKALRELTGRGGMTALALSVSDARALMGPELSIAAVNGPSSVVVAGPPAALAEVEALAEARDVRARRVPISYASHSAQIDEIKEELLHAFGEVTPRECGVAMFSTVDVDWVDGTALDAGYWYRNLRRTVEFEPAVRHLSEAGYGVFIEVSAHPVLASAVEESVGDVIVAGTLRRDDGGWDRLKRAAAELFVRGVDVDWSPLLSGAARVALPTYSFQRQSYWFDRAAEPVPAATVVADTGLPALTDLVRSHAAAVLGYSAAEEVDVRLAFKALGFDSTSSLELRGRLAAATGLRLPAALVYNHPTVEGVAAFLHRALTGADDTGTAAGPADRPQDEPVAIVAMSCRLPGGVRSPADLWRLVESATDAVGPLPEDRGWDLEALLGEGGNGTSDSGFGGFLQGVGEFDADFFGISPREAAAMDPQQRLLLETSWEAFERAGIVPSSLRGSATGVFVGAMGQDYLPRLHELPAEAEGYGLVGGAGSVASGRLSYTFGLRGPAVTVDTACSSSLVALHMAARSLRAGECSLALAAGATVMAGPGMLLEFSRQNGLATDGRCRSFSDDAAGTGWSEGVAVLVLERLSDARRNGHPVLALVRGSAVNQDGASNGLTAPHGPSQEDVIREALANARLTAAEVDAVEAHGTGTRLGDPIEAEALIATYGQDREGPVWLGSLKSNIGHTQAAAGIAGVIKMVEAMRHATLPRTLHVRTPSSRVDWSAGAVRLLTEQLPWRTTGRPRRAGVSSFGVSGTNAHVVLEEAPPAAPTVADDRPDASASLPWILSARSAQALRRQAAGLAAHLATAVPRPRPLDVGYSLATERTAFEDRAVLLGGPDALPSLAQAAPDEAMTPPGVVRGRVVPGARTVFVFPGQGSQWAGMALDLARSAPVFAEQLRACEDALAPYVDWSLSQVLAEPGQSALLRVDVVQPALFAVMVSLAALWRSHGVRPDLVVGHSQGEIAAAVVAGALTLEDGARVVALRSQALRALAGRGGMVSVAEPEEAAVRRVARWEGRLAVAAVNGPGAVVVSGDPEALDELLAECEAEGCRARRIPVDYASHSAHVEEIREAVIGALGGMEPRRAEVPFLSTVTGAVLDGTELDAEYWYRNLRGTVRFGPAVADVLVHQSALFIEVSPHPVLMQAISESLDRAPDRPAAVLCTLRRGDGGHERFLASLAEAYVHGAPVDWAALYEGSGARPTELPTYPFERRRYWLDTMRATATATAPARPGPHAWRYRVTWTPRPDADRAPAPDALSGRWLVAVPEALAGDPYTGDVTALLAAYGADVRSFSVTGADDRAVLAARLRSAASDESVAGVLSLLALDELPCPGHPAAPGGLVSTVALLQALGDTGIPAPLWLATRGAVAVDPTERLTAAAQSLVWGLGRVAGLEHADRWGGLVDLPDGWDERTRARLAAVLAGLPVDGSADPAHGTEDQVAVRAAGVSVRRLTRAVGSVRPGARTWRPGGTTLITGGTGALGAHVARRLAAHGAEHLLLVGRAGPQAPGAEELRRELEELGSRVTVAACDVADRAALATLLDTVPREHPLTAIVHAAAVLDDDTLAALRPEQIERALRPKMAGALHLHELTRDLDLDAFVLFSSVAGTFGIPGQGNYAPGNAFVDALAEQRRAEGLVATSIAFGPWAGAGMAGRAGVGDLLARHGLHAMAPADAVAAMQRAVDDDETCLTVADIDWDRFFLAFTASRARPLLHDVPEVRRIRSVATAAEEPGAAMSTLARRLAGASEEERGRLLLGLVRDHVAAVLGHTDAAAVPADRSFKELGFDSLTGVEVRNRLGAATGLRLPATVVYDHPTPAALVRHLRGELAGGAVGPAPEPLLPAPPAAEEDPIAVVAMSCRFPGGVRTPDDLWRLVSEGADAVGAFPADRGWDLDALYHPDPAHPGTTYVREGAFLHDAADFDADFFGISPREALAMDPQQRVLLETSWEVLERAGIDPTTLRGSRTAVFAGTNGQDYPALLAAAPAEYADSEGYGSTGAAASVVSGRVSYALGLEGPAVTVDTACSSALVALHLACQSLRQGECELALAGGVTVMSTPGLFVSFSRQQGLAPDGRAKAYAAAADGTSWGEGVGVVLLERLSDARRRGHPVLALVRGSAVNQDGASNGLAAPNGPSQQRVITAALAAAGLRAEDVDAVEGHGTGTRLGDPIEAQALIATYGQGRTEERPVWLGSVKSNIGHTQAAAGVAGVIKMIMAMRHGVLPRSLHLDAPSGVVDWTAGAVRPLAEARPWQPRTGAPRRFGVSAFGISGTNAHVILEQPPQESKEPAGAPAADRTASGARLFPLAAKGRAALREQAASLLALLEAESVTEDGLTDVAYSLATTRAALPDRAVVLAEDRDGLVRALGALAAGRPSAGVVQGTARDDAADTVAFLFTGQGSQRVGMGAELSARLPAFAAAFDEVCAELDRHLDRPLRRIVDEDAEALGRTEYAQPALFAVEVALFRVLRDWGVRPLRLVGHSVGELAAAHAAGVLSLSDAAVLVTARGRLMQAQRSDGAMLAVQASADEVADSLAEHGDRVAVAAVNAPGSVVLSGDSDAVAALEGHWRERGRRTKLLRTSHAFHSSHLDGMLAEYERIAATLDYSPPRIPVVSTVTGADLTAEEACSPAYWARQARETVRFSDAVRTLRAVGVTTFVEIGPDGVLSGMVSDCLPEESPLAVPLLRDGRPEEQTLLSAVARLHTAGVTLDWEALFAGAGARRRPLPTYPFQHKRFWPQVPAGTTAAASAGQWHYRIGWTELTALREPAGAEGPDSTWLALAPDTEDGNEALAACRAWLERLGTPVVLVAAGTGRDTLAERLRDAAVRGPVSGVLSLLALDDRPHPDHPAVPTGLAGTLTAAQALTDAKLTAPLWVVTQSAVTVDQDQDTARPEQAQTWGLGQVLGLEQPELWGGLVDLPADPDESALARLGAAVTGGGDEDQLAVRAAGVHGRRLERAPAPAAGPAWQPRGTVLITGGTGALGRHVAVRLAHDGAEHLVLTSRHGPDAPGAAALHDELAALGVRVTIEACDVTDRDAVAALLATYPPTAVVHTAGALVLGSVADDTPAAFEEAAAAKVTGARHLDELLGDTPLDAFVLFSSVAGVWGSGRQGAYAAANAYLDALAARRRARGLAAVSVAWGPWGGGGMADEETLERLRRHGLAAMAPAVAVAALAALPAGRDAAVVVADVRWEDFVPSYTAARPRPLIQDLAEVRSVLDDPEEEPAPPASALAARLAGLPSARREEAVRDLVRDHVAAVLGHDSAEGVAVDRVFRDLGFDSLTAVELRDRLVEATGVRLPVTEVFDHPTVADLADRLHAELSGTASGPDTRPAATDVVRAAVDEPLAIVSMACRLPGGVASPEDLWRLVADGEDAIGPLPTGRGWDLERLYHPDPDHEGTFYARGGGFLDGAGDFDAAFFGISPREALAMDPQQRLLLETSWEALERAGIDPASLRGTQGGVFMGVAAQGYGSGPAEGVEGHLLSGTVTSVASGRIAYTLGTEGPAVTVETACSSSLVALHLAGQSLRSGECAYALVGGAAVMASPDVFVEFSRQRGLSPDGRCRSFAEGADGTGWSEGVGVLVVERLSDARRNGHPVLAVIRGSAVNQDGSSNGLTAPNGLAQQRVIRQALANARLQPADVQLVEAHGTGTSLGDPIEAQALLAAYGQDRDEPLWLGSLKSNIGHTQAAAGVAAVIKTVMAMRHGTLPRTLYAEEPSTRIDWTAGNVRLLTEARPWAGPRRAGVSAFGMSGTNAHVVLEQAEPPEAPALAAPDRAAPLLLSARTAGALRERAAGLHRLLSDGDVRTADVAWTLAGTSGFERRMAVLGTDRAALLSGLAAPGTAPNVVTGRAGSGRTVFVFPGQGTQWTGMALELAEAEPVFGSRLDACAEALAPHVDWSLREVLADEAALRRVDVVQPALFAVMVSLAELWRSYGVRPDAVMGHSQGEIAAAVVAGVLGLDDGAKTVALRSQAIRRSLAGKGGMVSVAADEKTVRELLGGHEGRIGVAAINGPQAIVVSGAPEALDVLVADCEARGVRARRVPVDYASHSAHVEQTREELLAALADVRPTTGEVPLLSTVVGDFVDGTDLGAEYWYRNLREPVALHAATERLLRTGHTLFIEVGPHPVLVSGIEGTAADTGLAVTTVGTLLRGQGGPDRMRAALAEAWTAGADVDRTALTGPGRHVELPTYPFQREHYWLPTPGRTGTPRHQAPELLYRTEWRALPEQGVLVPLEDWAVVVPDGGHPVAAALPGTVTTDVGLKGVTGPVAGVLCLLPPADIPALVRALDTAGIQAPLWCVTTDAERTADQAAVWGLGQVIGLEQPERWGGLVDLPADLDDEVIRRLRTALAGTESQVRVRADGTYARRLVRVPQAAPPTERWAPGHVLVRGADAPLGVELTDWLERHGAEGVRVCADPTAPPEADERTVIQIASAEPPAGPVAETVVTVPAELTGAGDTFVLLHPLSGVWGAARQSAATARYAGLAARVTGLRSRGVRAVTVAVGGWEAQAPAERPVPVDAVMTAVRRAVERDEPALVVADVDWELITSGVSTPRQLSLVSELPDAAVEEGSDDLVGRLSALPEADQRRALLDLVVEQVGATLGHDTPGAVRPDAPFADIGFDSLLAVQFRNRLSSATGLAISPTVVFDHPTPVVLADHLHGELLAGPDPVAPMLAELDRLERALGQVPVVDEISTRLHTLLRRWNERSAPADAGELSSASADELFDLLDNDFGTA</sequence>
<protein>
    <recommendedName>
        <fullName evidence="11">Polyketide synthase</fullName>
    </recommendedName>
</protein>
<dbReference type="InterPro" id="IPR001227">
    <property type="entry name" value="Ac_transferase_dom_sf"/>
</dbReference>
<dbReference type="SMART" id="SM00822">
    <property type="entry name" value="PKS_KR"/>
    <property type="match status" value="2"/>
</dbReference>
<feature type="domain" description="Ketosynthase family 3 (KS3)" evidence="8">
    <location>
        <begin position="2510"/>
        <end position="2940"/>
    </location>
</feature>
<dbReference type="CDD" id="cd00833">
    <property type="entry name" value="PKS"/>
    <property type="match status" value="4"/>
</dbReference>
<comment type="caution">
    <text evidence="9">The sequence shown here is derived from an EMBL/GenBank/DDBJ whole genome shotgun (WGS) entry which is preliminary data.</text>
</comment>
<dbReference type="Pfam" id="PF16197">
    <property type="entry name" value="KAsynt_C_assoc"/>
    <property type="match status" value="4"/>
</dbReference>
<dbReference type="Gene3D" id="3.40.47.10">
    <property type="match status" value="4"/>
</dbReference>
<evidence type="ECO:0008006" key="11">
    <source>
        <dbReference type="Google" id="ProtNLM"/>
    </source>
</evidence>
<dbReference type="PANTHER" id="PTHR43775">
    <property type="entry name" value="FATTY ACID SYNTHASE"/>
    <property type="match status" value="1"/>
</dbReference>
<dbReference type="InterPro" id="IPR016035">
    <property type="entry name" value="Acyl_Trfase/lysoPLipase"/>
</dbReference>
<feature type="domain" description="Carrier" evidence="7">
    <location>
        <begin position="5246"/>
        <end position="5325"/>
    </location>
</feature>
<dbReference type="Pfam" id="PF00109">
    <property type="entry name" value="ketoacyl-synt"/>
    <property type="match status" value="4"/>
</dbReference>
<dbReference type="InterPro" id="IPR014043">
    <property type="entry name" value="Acyl_transferase_dom"/>
</dbReference>
<dbReference type="PROSITE" id="PS00012">
    <property type="entry name" value="PHOSPHOPANTETHEINE"/>
    <property type="match status" value="3"/>
</dbReference>
<keyword evidence="4" id="KW-0045">Antibiotic biosynthesis</keyword>
<feature type="domain" description="Ketosynthase family 3 (KS3)" evidence="8">
    <location>
        <begin position="33"/>
        <end position="453"/>
    </location>
</feature>
<feature type="domain" description="Ketosynthase family 3 (KS3)" evidence="8">
    <location>
        <begin position="4003"/>
        <end position="4421"/>
    </location>
</feature>
<feature type="domain" description="Ketosynthase family 3 (KS3)" evidence="8">
    <location>
        <begin position="1003"/>
        <end position="1425"/>
    </location>
</feature>
<evidence type="ECO:0000256" key="1">
    <source>
        <dbReference type="ARBA" id="ARBA00022450"/>
    </source>
</evidence>
<dbReference type="InterPro" id="IPR036736">
    <property type="entry name" value="ACP-like_sf"/>
</dbReference>
<dbReference type="InterPro" id="IPR016036">
    <property type="entry name" value="Malonyl_transacylase_ACP-bd"/>
</dbReference>
<dbReference type="InterPro" id="IPR009081">
    <property type="entry name" value="PP-bd_ACP"/>
</dbReference>
<dbReference type="Gene3D" id="3.40.366.10">
    <property type="entry name" value="Malonyl-Coenzyme A Acyl Carrier Protein, domain 2"/>
    <property type="match status" value="4"/>
</dbReference>
<dbReference type="SMART" id="SM00823">
    <property type="entry name" value="PKS_PP"/>
    <property type="match status" value="4"/>
</dbReference>
<dbReference type="Pfam" id="PF08659">
    <property type="entry name" value="KR"/>
    <property type="match status" value="2"/>
</dbReference>
<dbReference type="Gene3D" id="3.30.70.3290">
    <property type="match status" value="4"/>
</dbReference>
<dbReference type="InterPro" id="IPR014030">
    <property type="entry name" value="Ketoacyl_synth_N"/>
</dbReference>
<dbReference type="InterPro" id="IPR020841">
    <property type="entry name" value="PKS_Beta-ketoAc_synthase_dom"/>
</dbReference>
<dbReference type="SMART" id="SM01294">
    <property type="entry name" value="PKS_PP_betabranch"/>
    <property type="match status" value="3"/>
</dbReference>
<keyword evidence="2" id="KW-0597">Phosphoprotein</keyword>
<dbReference type="InterPro" id="IPR032821">
    <property type="entry name" value="PKS_assoc"/>
</dbReference>
<evidence type="ECO:0000256" key="2">
    <source>
        <dbReference type="ARBA" id="ARBA00022553"/>
    </source>
</evidence>
<dbReference type="SUPFAM" id="SSF47336">
    <property type="entry name" value="ACP-like"/>
    <property type="match status" value="4"/>
</dbReference>
<organism evidence="9 10">
    <name type="scientific">Streptomyces canarius</name>
    <dbReference type="NCBI Taxonomy" id="285453"/>
    <lineage>
        <taxon>Bacteria</taxon>
        <taxon>Bacillati</taxon>
        <taxon>Actinomycetota</taxon>
        <taxon>Actinomycetes</taxon>
        <taxon>Kitasatosporales</taxon>
        <taxon>Streptomycetaceae</taxon>
        <taxon>Streptomyces</taxon>
    </lineage>
</organism>
<dbReference type="SUPFAM" id="SSF51735">
    <property type="entry name" value="NAD(P)-binding Rossmann-fold domains"/>
    <property type="match status" value="5"/>
</dbReference>
<dbReference type="InterPro" id="IPR057326">
    <property type="entry name" value="KR_dom"/>
</dbReference>
<dbReference type="Gene3D" id="3.40.50.720">
    <property type="entry name" value="NAD(P)-binding Rossmann-like Domain"/>
    <property type="match status" value="4"/>
</dbReference>
<keyword evidence="10" id="KW-1185">Reference proteome</keyword>
<dbReference type="InterPro" id="IPR036291">
    <property type="entry name" value="NAD(P)-bd_dom_sf"/>
</dbReference>
<evidence type="ECO:0000313" key="9">
    <source>
        <dbReference type="EMBL" id="GHA68980.1"/>
    </source>
</evidence>
<reference evidence="10" key="1">
    <citation type="journal article" date="2019" name="Int. J. Syst. Evol. Microbiol.">
        <title>The Global Catalogue of Microorganisms (GCM) 10K type strain sequencing project: providing services to taxonomists for standard genome sequencing and annotation.</title>
        <authorList>
            <consortium name="The Broad Institute Genomics Platform"/>
            <consortium name="The Broad Institute Genome Sequencing Center for Infectious Disease"/>
            <person name="Wu L."/>
            <person name="Ma J."/>
        </authorList>
    </citation>
    <scope>NUCLEOTIDE SEQUENCE [LARGE SCALE GENOMIC DNA]</scope>
    <source>
        <strain evidence="10">JCM 4733</strain>
    </source>
</reference>
<evidence type="ECO:0000256" key="4">
    <source>
        <dbReference type="ARBA" id="ARBA00023194"/>
    </source>
</evidence>
<dbReference type="Pfam" id="PF00550">
    <property type="entry name" value="PP-binding"/>
    <property type="match status" value="4"/>
</dbReference>
<evidence type="ECO:0000313" key="10">
    <source>
        <dbReference type="Proteomes" id="UP000653644"/>
    </source>
</evidence>
<dbReference type="InterPro" id="IPR050091">
    <property type="entry name" value="PKS_NRPS_Biosynth_Enz"/>
</dbReference>
<evidence type="ECO:0000256" key="3">
    <source>
        <dbReference type="ARBA" id="ARBA00022679"/>
    </source>
</evidence>
<dbReference type="SUPFAM" id="SSF53901">
    <property type="entry name" value="Thiolase-like"/>
    <property type="match status" value="4"/>
</dbReference>
<dbReference type="InterPro" id="IPR016039">
    <property type="entry name" value="Thiolase-like"/>
</dbReference>
<dbReference type="InterPro" id="IPR014031">
    <property type="entry name" value="Ketoacyl_synth_C"/>
</dbReference>
<name>A0ABQ3DA70_9ACTN</name>
<feature type="domain" description="Carrier" evidence="7">
    <location>
        <begin position="2414"/>
        <end position="2489"/>
    </location>
</feature>
<dbReference type="CDD" id="cd08952">
    <property type="entry name" value="KR_1_SDR_x"/>
    <property type="match status" value="2"/>
</dbReference>
<dbReference type="InterPro" id="IPR018201">
    <property type="entry name" value="Ketoacyl_synth_AS"/>
</dbReference>
<dbReference type="PROSITE" id="PS00606">
    <property type="entry name" value="KS3_1"/>
    <property type="match status" value="3"/>
</dbReference>
<gene>
    <name evidence="9" type="ORF">GCM10010345_85750</name>
</gene>
<dbReference type="SMART" id="SM00827">
    <property type="entry name" value="PKS_AT"/>
    <property type="match status" value="4"/>
</dbReference>
<dbReference type="Proteomes" id="UP000653644">
    <property type="component" value="Unassembled WGS sequence"/>
</dbReference>
<accession>A0ABQ3DA70</accession>
<dbReference type="EMBL" id="BMVN01000067">
    <property type="protein sequence ID" value="GHA68980.1"/>
    <property type="molecule type" value="Genomic_DNA"/>
</dbReference>
<evidence type="ECO:0000256" key="5">
    <source>
        <dbReference type="ARBA" id="ARBA00023268"/>
    </source>
</evidence>
<feature type="domain" description="Carrier" evidence="7">
    <location>
        <begin position="3906"/>
        <end position="3981"/>
    </location>
</feature>
<dbReference type="PROSITE" id="PS50075">
    <property type="entry name" value="CARRIER"/>
    <property type="match status" value="4"/>
</dbReference>
<feature type="domain" description="Carrier" evidence="7">
    <location>
        <begin position="910"/>
        <end position="985"/>
    </location>
</feature>
<dbReference type="SUPFAM" id="SSF55048">
    <property type="entry name" value="Probable ACP-binding domain of malonyl-CoA ACP transacylase"/>
    <property type="match status" value="4"/>
</dbReference>
<keyword evidence="6" id="KW-0012">Acyltransferase</keyword>
<dbReference type="InterPro" id="IPR013968">
    <property type="entry name" value="PKS_KR"/>
</dbReference>
<dbReference type="InterPro" id="IPR020806">
    <property type="entry name" value="PKS_PP-bd"/>
</dbReference>
<evidence type="ECO:0000259" key="7">
    <source>
        <dbReference type="PROSITE" id="PS50075"/>
    </source>
</evidence>
<proteinExistence type="predicted"/>
<dbReference type="Pfam" id="PF00698">
    <property type="entry name" value="Acyl_transf_1"/>
    <property type="match status" value="4"/>
</dbReference>